<dbReference type="AlphaFoldDB" id="X0VRA9"/>
<dbReference type="InterPro" id="IPR036388">
    <property type="entry name" value="WH-like_DNA-bd_sf"/>
</dbReference>
<feature type="domain" description="HTH arsR-type" evidence="1">
    <location>
        <begin position="19"/>
        <end position="93"/>
    </location>
</feature>
<name>X0VRA9_9ZZZZ</name>
<evidence type="ECO:0000313" key="2">
    <source>
        <dbReference type="EMBL" id="GAG03086.1"/>
    </source>
</evidence>
<organism evidence="2">
    <name type="scientific">marine sediment metagenome</name>
    <dbReference type="NCBI Taxonomy" id="412755"/>
    <lineage>
        <taxon>unclassified sequences</taxon>
        <taxon>metagenomes</taxon>
        <taxon>ecological metagenomes</taxon>
    </lineage>
</organism>
<dbReference type="InterPro" id="IPR036390">
    <property type="entry name" value="WH_DNA-bd_sf"/>
</dbReference>
<dbReference type="InterPro" id="IPR001845">
    <property type="entry name" value="HTH_ArsR_DNA-bd_dom"/>
</dbReference>
<comment type="caution">
    <text evidence="2">The sequence shown here is derived from an EMBL/GenBank/DDBJ whole genome shotgun (WGS) entry which is preliminary data.</text>
</comment>
<dbReference type="SUPFAM" id="SSF46785">
    <property type="entry name" value="Winged helix' DNA-binding domain"/>
    <property type="match status" value="1"/>
</dbReference>
<proteinExistence type="predicted"/>
<dbReference type="Gene3D" id="1.10.10.10">
    <property type="entry name" value="Winged helix-like DNA-binding domain superfamily/Winged helix DNA-binding domain"/>
    <property type="match status" value="1"/>
</dbReference>
<evidence type="ECO:0000259" key="1">
    <source>
        <dbReference type="SMART" id="SM00418"/>
    </source>
</evidence>
<feature type="non-terminal residue" evidence="2">
    <location>
        <position position="247"/>
    </location>
</feature>
<gene>
    <name evidence="2" type="ORF">S01H1_43895</name>
</gene>
<reference evidence="2" key="1">
    <citation type="journal article" date="2014" name="Front. Microbiol.">
        <title>High frequency of phylogenetically diverse reductive dehalogenase-homologous genes in deep subseafloor sedimentary metagenomes.</title>
        <authorList>
            <person name="Kawai M."/>
            <person name="Futagami T."/>
            <person name="Toyoda A."/>
            <person name="Takaki Y."/>
            <person name="Nishi S."/>
            <person name="Hori S."/>
            <person name="Arai W."/>
            <person name="Tsubouchi T."/>
            <person name="Morono Y."/>
            <person name="Uchiyama I."/>
            <person name="Ito T."/>
            <person name="Fujiyama A."/>
            <person name="Inagaki F."/>
            <person name="Takami H."/>
        </authorList>
    </citation>
    <scope>NUCLEOTIDE SEQUENCE</scope>
    <source>
        <strain evidence="2">Expedition CK06-06</strain>
    </source>
</reference>
<dbReference type="Pfam" id="PF01022">
    <property type="entry name" value="HTH_5"/>
    <property type="match status" value="1"/>
</dbReference>
<dbReference type="EMBL" id="BARS01027976">
    <property type="protein sequence ID" value="GAG03086.1"/>
    <property type="molecule type" value="Genomic_DNA"/>
</dbReference>
<accession>X0VRA9</accession>
<dbReference type="SMART" id="SM00418">
    <property type="entry name" value="HTH_ARSR"/>
    <property type="match status" value="1"/>
</dbReference>
<dbReference type="GO" id="GO:0003700">
    <property type="term" value="F:DNA-binding transcription factor activity"/>
    <property type="evidence" value="ECO:0007669"/>
    <property type="project" value="InterPro"/>
</dbReference>
<sequence length="247" mass="27865">MNNNLDTKEIFDSLDNISKLGKAIAHPKRLQLLILLLDERRDFSTLLDKTNLKKTALSKHLSKLMTNHLVVKHERGVYNITTDGEELLKALTTVYKDSKSRDELKRKTLRKRYSNVRVINMEKTENIVSREPKLQRAWISYLGAVLGVLQSLGKEKDIDRVSVGGYSGYAFALPNVSKGNTCPSGPTALAVWPDIVKATGNLGFRVHEFVDYGGYPEPDELTDKDRIRAKNLFKLIKTAIDNDKPVV</sequence>
<protein>
    <recommendedName>
        <fullName evidence="1">HTH arsR-type domain-containing protein</fullName>
    </recommendedName>
</protein>